<dbReference type="Proteomes" id="UP001163336">
    <property type="component" value="Chromosome"/>
</dbReference>
<dbReference type="InterPro" id="IPR019658">
    <property type="entry name" value="DUF2515"/>
</dbReference>
<organism evidence="1 2">
    <name type="scientific">Massilia varians</name>
    <dbReference type="NCBI Taxonomy" id="457921"/>
    <lineage>
        <taxon>Bacteria</taxon>
        <taxon>Pseudomonadati</taxon>
        <taxon>Pseudomonadota</taxon>
        <taxon>Betaproteobacteria</taxon>
        <taxon>Burkholderiales</taxon>
        <taxon>Oxalobacteraceae</taxon>
        <taxon>Telluria group</taxon>
        <taxon>Massilia</taxon>
    </lineage>
</organism>
<dbReference type="RefSeq" id="WP_281913278.1">
    <property type="nucleotide sequence ID" value="NZ_AP026966.1"/>
</dbReference>
<keyword evidence="2" id="KW-1185">Reference proteome</keyword>
<evidence type="ECO:0000313" key="2">
    <source>
        <dbReference type="Proteomes" id="UP001163336"/>
    </source>
</evidence>
<name>A0ABN6T6R7_9BURK</name>
<dbReference type="Pfam" id="PF10720">
    <property type="entry name" value="DUF2515"/>
    <property type="match status" value="1"/>
</dbReference>
<sequence>MANRYVPGAPNPYFPKHQYFGVKLGGNMYPLSQAKVAFHVDSAARAKKAIETEMLTAEHLWVTFQKEAEAIVLVNGQPISDVEERNRRINAAHARLWLADNRFQWAGLAAFASKQTGCGLLHAGNLGKRQKDELQYSARSAGNSSEAAAISAMPTVIRNGADFMFERLGYGNLHLFLDIYPLHRFYMERGLQEFEKCLERRKKIANKVYWDDPRKLLEFGQSFAEIRKGFELIEAGGIANSVDTLARHEQVNVLQAIMYDDERMQRALAANQFAFATKFPSGVYNEIQLTLSAECRVKPALASVFTAFFSGERNAKLWVADERMAFVRRAASKFDQLLRGSQRSHLEASILAISAGGGVSCQQRL</sequence>
<proteinExistence type="predicted"/>
<reference evidence="1" key="1">
    <citation type="submission" date="2022-11" db="EMBL/GenBank/DDBJ databases">
        <title>Isolation and characterization of PLA-degrading bacterium Massilia sp. from Antarctic soil.</title>
        <authorList>
            <person name="Sato K."/>
            <person name="Gomez-Fuentes C."/>
            <person name="Ahmad S.A."/>
            <person name="Zulkharnain A."/>
        </authorList>
    </citation>
    <scope>NUCLEOTIDE SEQUENCE</scope>
    <source>
        <strain evidence="1">N-3</strain>
    </source>
</reference>
<dbReference type="EMBL" id="AP026966">
    <property type="protein sequence ID" value="BDT57943.1"/>
    <property type="molecule type" value="Genomic_DNA"/>
</dbReference>
<gene>
    <name evidence="1" type="ORF">MasN3_14370</name>
</gene>
<protein>
    <submittedName>
        <fullName evidence="1">Uncharacterized protein</fullName>
    </submittedName>
</protein>
<evidence type="ECO:0000313" key="1">
    <source>
        <dbReference type="EMBL" id="BDT57943.1"/>
    </source>
</evidence>
<accession>A0ABN6T6R7</accession>